<proteinExistence type="predicted"/>
<name>A0A7W6C2V5_9HYPH</name>
<protein>
    <recommendedName>
        <fullName evidence="3">Carboxypeptidase regulatory-like domain-containing protein</fullName>
    </recommendedName>
</protein>
<dbReference type="SUPFAM" id="SSF117074">
    <property type="entry name" value="Hypothetical protein PA1324"/>
    <property type="match status" value="1"/>
</dbReference>
<dbReference type="Proteomes" id="UP000565286">
    <property type="component" value="Unassembled WGS sequence"/>
</dbReference>
<evidence type="ECO:0000313" key="1">
    <source>
        <dbReference type="EMBL" id="MBB3944725.1"/>
    </source>
</evidence>
<accession>A0A7W6C2V5</accession>
<dbReference type="EMBL" id="JACIDV010000002">
    <property type="protein sequence ID" value="MBB3944725.1"/>
    <property type="molecule type" value="Genomic_DNA"/>
</dbReference>
<comment type="caution">
    <text evidence="1">The sequence shown here is derived from an EMBL/GenBank/DDBJ whole genome shotgun (WGS) entry which is preliminary data.</text>
</comment>
<sequence length="183" mass="19750">MAAVAGLQHAPRSGILYFQDRGVLMKFRSIMVATIVVALSACVQSVTVKTPFNPSEHEFAAKPGKATVSAQAFMRRNDGMVVYAAGSQALLLPASSYVRELYDTSQKVYGAPPVTNLDVRLKNYTKVAQANGEGRFSFQGVPDGEYLLVTNVNWRAGDSTQGGDLTKFVTVSNGQNLDVILTR</sequence>
<dbReference type="AlphaFoldDB" id="A0A7W6C2V5"/>
<gene>
    <name evidence="1" type="ORF">GGQ73_000650</name>
</gene>
<evidence type="ECO:0008006" key="3">
    <source>
        <dbReference type="Google" id="ProtNLM"/>
    </source>
</evidence>
<organism evidence="1 2">
    <name type="scientific">Rhizobium skierniewicense</name>
    <dbReference type="NCBI Taxonomy" id="984260"/>
    <lineage>
        <taxon>Bacteria</taxon>
        <taxon>Pseudomonadati</taxon>
        <taxon>Pseudomonadota</taxon>
        <taxon>Alphaproteobacteria</taxon>
        <taxon>Hyphomicrobiales</taxon>
        <taxon>Rhizobiaceae</taxon>
        <taxon>Rhizobium/Agrobacterium group</taxon>
        <taxon>Rhizobium</taxon>
    </lineage>
</organism>
<dbReference type="RefSeq" id="WP_183893933.1">
    <property type="nucleotide sequence ID" value="NZ_JACIDV010000002.1"/>
</dbReference>
<keyword evidence="2" id="KW-1185">Reference proteome</keyword>
<evidence type="ECO:0000313" key="2">
    <source>
        <dbReference type="Proteomes" id="UP000565286"/>
    </source>
</evidence>
<reference evidence="1 2" key="1">
    <citation type="submission" date="2020-08" db="EMBL/GenBank/DDBJ databases">
        <title>Genomic Encyclopedia of Type Strains, Phase IV (KMG-IV): sequencing the most valuable type-strain genomes for metagenomic binning, comparative biology and taxonomic classification.</title>
        <authorList>
            <person name="Goeker M."/>
        </authorList>
    </citation>
    <scope>NUCLEOTIDE SEQUENCE [LARGE SCALE GENOMIC DNA]</scope>
    <source>
        <strain evidence="1 2">DSM 26438</strain>
    </source>
</reference>